<evidence type="ECO:0000259" key="5">
    <source>
        <dbReference type="PROSITE" id="PS50850"/>
    </source>
</evidence>
<dbReference type="Pfam" id="PF07690">
    <property type="entry name" value="MFS_1"/>
    <property type="match status" value="1"/>
</dbReference>
<proteinExistence type="predicted"/>
<feature type="transmembrane region" description="Helical" evidence="4">
    <location>
        <begin position="273"/>
        <end position="293"/>
    </location>
</feature>
<feature type="transmembrane region" description="Helical" evidence="4">
    <location>
        <begin position="77"/>
        <end position="94"/>
    </location>
</feature>
<keyword evidence="2 4" id="KW-1133">Transmembrane helix</keyword>
<dbReference type="InterPro" id="IPR020846">
    <property type="entry name" value="MFS_dom"/>
</dbReference>
<feature type="transmembrane region" description="Helical" evidence="4">
    <location>
        <begin position="305"/>
        <end position="322"/>
    </location>
</feature>
<feature type="transmembrane region" description="Helical" evidence="4">
    <location>
        <begin position="129"/>
        <end position="152"/>
    </location>
</feature>
<keyword evidence="1 4" id="KW-0812">Transmembrane</keyword>
<dbReference type="Proteomes" id="UP000253250">
    <property type="component" value="Unassembled WGS sequence"/>
</dbReference>
<dbReference type="PANTHER" id="PTHR42910:SF1">
    <property type="entry name" value="MAJOR FACILITATOR SUPERFAMILY (MFS) PROFILE DOMAIN-CONTAINING PROTEIN"/>
    <property type="match status" value="1"/>
</dbReference>
<feature type="transmembrane region" description="Helical" evidence="4">
    <location>
        <begin position="366"/>
        <end position="386"/>
    </location>
</feature>
<feature type="transmembrane region" description="Helical" evidence="4">
    <location>
        <begin position="106"/>
        <end position="123"/>
    </location>
</feature>
<dbReference type="PANTHER" id="PTHR42910">
    <property type="entry name" value="TRANSPORTER SCO4007-RELATED"/>
    <property type="match status" value="1"/>
</dbReference>
<accession>A0A368HLA5</accession>
<dbReference type="InterPro" id="IPR036259">
    <property type="entry name" value="MFS_trans_sf"/>
</dbReference>
<evidence type="ECO:0000256" key="2">
    <source>
        <dbReference type="ARBA" id="ARBA00022989"/>
    </source>
</evidence>
<feature type="domain" description="Major facilitator superfamily (MFS) profile" evidence="5">
    <location>
        <begin position="37"/>
        <end position="416"/>
    </location>
</feature>
<evidence type="ECO:0000313" key="6">
    <source>
        <dbReference type="EMBL" id="RCN59238.1"/>
    </source>
</evidence>
<gene>
    <name evidence="6" type="ORF">C4900_05900</name>
</gene>
<dbReference type="CDD" id="cd17324">
    <property type="entry name" value="MFS_NepI_like"/>
    <property type="match status" value="1"/>
</dbReference>
<sequence>MVVLRSAMKTLHLMRYSRWHPMSRHEDPHAASAASLSTGLLGFLAFLAGATVANLYYSQPLLTQIAKSFHIAPGRASLVTVATQIGYAAGLMLIVPLGDGQERKRLIVMTTALIAGALALVALSPTLPILLAACLFMGLVTTVPQLLVPYTANLAEPARRGRAVGLVMSGLLVGIIVSRALSGFGAFLGWRRIYAIAAGVMALCAVAAGRLLPRQPPTEPATHRTLLRSLITLWRQEPVLRLHAFLGAMGFAAFNSFWTPLVFHYARLFPGDASRMVGITGFIGVAGALAAPLSGRLSERIGARAINGAFLGLVVVAFLVLWAAGDSLAGVAVGAALLDAGVQGSHVSNQTRIYALGAAVRNRLTALYMTAYFTGGALGSFVGTLAWQEARWPAVCASGAAFALAAQARLFAARRQ</sequence>
<dbReference type="SUPFAM" id="SSF103473">
    <property type="entry name" value="MFS general substrate transporter"/>
    <property type="match status" value="1"/>
</dbReference>
<evidence type="ECO:0000313" key="7">
    <source>
        <dbReference type="Proteomes" id="UP000253250"/>
    </source>
</evidence>
<keyword evidence="3 4" id="KW-0472">Membrane</keyword>
<protein>
    <submittedName>
        <fullName evidence="6">MFS transporter</fullName>
    </submittedName>
</protein>
<comment type="caution">
    <text evidence="6">The sequence shown here is derived from an EMBL/GenBank/DDBJ whole genome shotgun (WGS) entry which is preliminary data.</text>
</comment>
<dbReference type="EMBL" id="PSYR01000001">
    <property type="protein sequence ID" value="RCN59238.1"/>
    <property type="molecule type" value="Genomic_DNA"/>
</dbReference>
<dbReference type="InterPro" id="IPR011701">
    <property type="entry name" value="MFS"/>
</dbReference>
<evidence type="ECO:0000256" key="1">
    <source>
        <dbReference type="ARBA" id="ARBA00022692"/>
    </source>
</evidence>
<dbReference type="Gene3D" id="1.20.1250.20">
    <property type="entry name" value="MFS general substrate transporter like domains"/>
    <property type="match status" value="1"/>
</dbReference>
<organism evidence="6 7">
    <name type="scientific">Acidiferrobacter thiooxydans</name>
    <dbReference type="NCBI Taxonomy" id="163359"/>
    <lineage>
        <taxon>Bacteria</taxon>
        <taxon>Pseudomonadati</taxon>
        <taxon>Pseudomonadota</taxon>
        <taxon>Gammaproteobacteria</taxon>
        <taxon>Acidiferrobacterales</taxon>
        <taxon>Acidiferrobacteraceae</taxon>
        <taxon>Acidiferrobacter</taxon>
    </lineage>
</organism>
<dbReference type="GO" id="GO:0022857">
    <property type="term" value="F:transmembrane transporter activity"/>
    <property type="evidence" value="ECO:0007669"/>
    <property type="project" value="InterPro"/>
</dbReference>
<evidence type="ECO:0000256" key="3">
    <source>
        <dbReference type="ARBA" id="ARBA00023136"/>
    </source>
</evidence>
<dbReference type="PROSITE" id="PS50850">
    <property type="entry name" value="MFS"/>
    <property type="match status" value="1"/>
</dbReference>
<feature type="transmembrane region" description="Helical" evidence="4">
    <location>
        <begin position="164"/>
        <end position="187"/>
    </location>
</feature>
<evidence type="ECO:0000256" key="4">
    <source>
        <dbReference type="SAM" id="Phobius"/>
    </source>
</evidence>
<feature type="transmembrane region" description="Helical" evidence="4">
    <location>
        <begin position="242"/>
        <end position="261"/>
    </location>
</feature>
<keyword evidence="7" id="KW-1185">Reference proteome</keyword>
<dbReference type="AlphaFoldDB" id="A0A368HLA5"/>
<feature type="transmembrane region" description="Helical" evidence="4">
    <location>
        <begin position="193"/>
        <end position="212"/>
    </location>
</feature>
<reference evidence="6 7" key="1">
    <citation type="submission" date="2018-02" db="EMBL/GenBank/DDBJ databases">
        <title>Insights into the biology of acidophilic members of the Acidiferrobacteraceae family derived from comparative genomic analyses.</title>
        <authorList>
            <person name="Issotta F."/>
            <person name="Thyssen C."/>
            <person name="Mena C."/>
            <person name="Moya A."/>
            <person name="Bellenberg S."/>
            <person name="Sproer C."/>
            <person name="Covarrubias P.C."/>
            <person name="Sand W."/>
            <person name="Quatrini R."/>
            <person name="Vera M."/>
        </authorList>
    </citation>
    <scope>NUCLEOTIDE SEQUENCE [LARGE SCALE GENOMIC DNA]</scope>
    <source>
        <strain evidence="7">m-1</strain>
    </source>
</reference>
<name>A0A368HLA5_9GAMM</name>